<dbReference type="GO" id="GO:0004311">
    <property type="term" value="F:geranylgeranyl diphosphate synthase activity"/>
    <property type="evidence" value="ECO:0007669"/>
    <property type="project" value="EnsemblFungi"/>
</dbReference>
<dbReference type="AlphaFoldDB" id="A0A1D2VEE4"/>
<dbReference type="PANTHER" id="PTHR12001">
    <property type="entry name" value="GERANYLGERANYL PYROPHOSPHATE SYNTHASE"/>
    <property type="match status" value="1"/>
</dbReference>
<dbReference type="OrthoDB" id="6921389at2759"/>
<evidence type="ECO:0000313" key="6">
    <source>
        <dbReference type="Proteomes" id="UP000095038"/>
    </source>
</evidence>
<dbReference type="PROSITE" id="PS00723">
    <property type="entry name" value="POLYPRENYL_SYNTHASE_1"/>
    <property type="match status" value="1"/>
</dbReference>
<dbReference type="SUPFAM" id="SSF48576">
    <property type="entry name" value="Terpenoid synthases"/>
    <property type="match status" value="1"/>
</dbReference>
<keyword evidence="6" id="KW-1185">Reference proteome</keyword>
<dbReference type="CDD" id="cd00685">
    <property type="entry name" value="Trans_IPPS_HT"/>
    <property type="match status" value="1"/>
</dbReference>
<dbReference type="PROSITE" id="PS00444">
    <property type="entry name" value="POLYPRENYL_SYNTHASE_2"/>
    <property type="match status" value="1"/>
</dbReference>
<dbReference type="Gene3D" id="1.10.600.10">
    <property type="entry name" value="Farnesyl Diphosphate Synthase"/>
    <property type="match status" value="1"/>
</dbReference>
<dbReference type="EMBL" id="KV454483">
    <property type="protein sequence ID" value="ODV60006.1"/>
    <property type="molecule type" value="Genomic_DNA"/>
</dbReference>
<dbReference type="RefSeq" id="XP_020046313.1">
    <property type="nucleotide sequence ID" value="XM_020189344.1"/>
</dbReference>
<keyword evidence="1 4" id="KW-0808">Transferase</keyword>
<accession>A0A1D2VEE4</accession>
<sequence>MDIEETHLHCPNWTDANEEILTGPFNYLYHHPGKDFRKFMVESFNKILKVSTNDLHKIEQVIDILHCSSLLIDDVEDDALLRRGIPAAHTVYGVPITINSSNYMYFKAFEILKTLANLESFTVFNEEMLNLHRGQGLDLYWRETLTCPTEPEYCEMVMNKTGGLFRLAIRLMLSNSSIAKAYPIASSLLIKLINLFGIIYQIKDDYLNLQSDNYENNKGFCEDISEGKFSFIIIHAIRFNLNNKEVISILKQKTKDKSLKIYMLNYMQNVSNSFKYCEQTLSILTKKAESLINQIEIEFQITDRSITSDLYLILKKLASI</sequence>
<organism evidence="5 6">
    <name type="scientific">Ascoidea rubescens DSM 1968</name>
    <dbReference type="NCBI Taxonomy" id="1344418"/>
    <lineage>
        <taxon>Eukaryota</taxon>
        <taxon>Fungi</taxon>
        <taxon>Dikarya</taxon>
        <taxon>Ascomycota</taxon>
        <taxon>Saccharomycotina</taxon>
        <taxon>Saccharomycetes</taxon>
        <taxon>Ascoideaceae</taxon>
        <taxon>Ascoidea</taxon>
    </lineage>
</organism>
<gene>
    <name evidence="5" type="ORF">ASCRUDRAFT_155390</name>
</gene>
<evidence type="ECO:0000256" key="3">
    <source>
        <dbReference type="ARBA" id="ARBA00022842"/>
    </source>
</evidence>
<dbReference type="SFLD" id="SFLDS00005">
    <property type="entry name" value="Isoprenoid_Synthase_Type_I"/>
    <property type="match status" value="1"/>
</dbReference>
<dbReference type="InterPro" id="IPR000092">
    <property type="entry name" value="Polyprenyl_synt"/>
</dbReference>
<dbReference type="InParanoid" id="A0A1D2VEE4"/>
<dbReference type="FunCoup" id="A0A1D2VEE4">
    <property type="interactions" value="464"/>
</dbReference>
<reference evidence="6" key="1">
    <citation type="submission" date="2016-05" db="EMBL/GenBank/DDBJ databases">
        <title>Comparative genomics of biotechnologically important yeasts.</title>
        <authorList>
            <consortium name="DOE Joint Genome Institute"/>
            <person name="Riley R."/>
            <person name="Haridas S."/>
            <person name="Wolfe K.H."/>
            <person name="Lopes M.R."/>
            <person name="Hittinger C.T."/>
            <person name="Goker M."/>
            <person name="Salamov A."/>
            <person name="Wisecaver J."/>
            <person name="Long T.M."/>
            <person name="Aerts A.L."/>
            <person name="Barry K."/>
            <person name="Choi C."/>
            <person name="Clum A."/>
            <person name="Coughlan A.Y."/>
            <person name="Deshpande S."/>
            <person name="Douglass A.P."/>
            <person name="Hanson S.J."/>
            <person name="Klenk H.-P."/>
            <person name="Labutti K."/>
            <person name="Lapidus A."/>
            <person name="Lindquist E."/>
            <person name="Lipzen A."/>
            <person name="Meier-Kolthoff J.P."/>
            <person name="Ohm R.A."/>
            <person name="Otillar R.P."/>
            <person name="Pangilinan J."/>
            <person name="Peng Y."/>
            <person name="Rokas A."/>
            <person name="Rosa C.A."/>
            <person name="Scheuner C."/>
            <person name="Sibirny A.A."/>
            <person name="Slot J.C."/>
            <person name="Stielow J.B."/>
            <person name="Sun H."/>
            <person name="Kurtzman C.P."/>
            <person name="Blackwell M."/>
            <person name="Grigoriev I.V."/>
            <person name="Jeffries T.W."/>
        </authorList>
    </citation>
    <scope>NUCLEOTIDE SEQUENCE [LARGE SCALE GENOMIC DNA]</scope>
    <source>
        <strain evidence="6">DSM 1968</strain>
    </source>
</reference>
<protein>
    <submittedName>
        <fullName evidence="5">Geranylgeranyl diphosphate synthase</fullName>
    </submittedName>
</protein>
<comment type="similarity">
    <text evidence="4">Belongs to the FPP/GGPP synthase family.</text>
</comment>
<dbReference type="GO" id="GO:0046872">
    <property type="term" value="F:metal ion binding"/>
    <property type="evidence" value="ECO:0007669"/>
    <property type="project" value="UniProtKB-KW"/>
</dbReference>
<dbReference type="InterPro" id="IPR033749">
    <property type="entry name" value="Polyprenyl_synt_CS"/>
</dbReference>
<evidence type="ECO:0000256" key="1">
    <source>
        <dbReference type="ARBA" id="ARBA00022679"/>
    </source>
</evidence>
<keyword evidence="3" id="KW-0460">Magnesium</keyword>
<dbReference type="GO" id="GO:0033386">
    <property type="term" value="P:geranylgeranyl diphosphate biosynthetic process"/>
    <property type="evidence" value="ECO:0007669"/>
    <property type="project" value="EnsemblFungi"/>
</dbReference>
<evidence type="ECO:0000256" key="2">
    <source>
        <dbReference type="ARBA" id="ARBA00022723"/>
    </source>
</evidence>
<dbReference type="GeneID" id="30962980"/>
<proteinExistence type="inferred from homology"/>
<dbReference type="PANTHER" id="PTHR12001:SF44">
    <property type="entry name" value="GERANYLGERANYL PYROPHOSPHATE SYNTHASE"/>
    <property type="match status" value="1"/>
</dbReference>
<evidence type="ECO:0000256" key="4">
    <source>
        <dbReference type="RuleBase" id="RU004466"/>
    </source>
</evidence>
<evidence type="ECO:0000313" key="5">
    <source>
        <dbReference type="EMBL" id="ODV60006.1"/>
    </source>
</evidence>
<dbReference type="InterPro" id="IPR008949">
    <property type="entry name" value="Isoprenoid_synthase_dom_sf"/>
</dbReference>
<dbReference type="Proteomes" id="UP000095038">
    <property type="component" value="Unassembled WGS sequence"/>
</dbReference>
<keyword evidence="2" id="KW-0479">Metal-binding</keyword>
<name>A0A1D2VEE4_9ASCO</name>
<dbReference type="STRING" id="1344418.A0A1D2VEE4"/>
<dbReference type="Pfam" id="PF00348">
    <property type="entry name" value="polyprenyl_synt"/>
    <property type="match status" value="1"/>
</dbReference>